<reference evidence="2" key="1">
    <citation type="submission" date="2013-04" db="EMBL/GenBank/DDBJ databases">
        <title>The Genome Sequence of Fonticula alba ATCC 38817.</title>
        <authorList>
            <consortium name="The Broad Institute Genomics Platform"/>
            <person name="Russ C."/>
            <person name="Cuomo C."/>
            <person name="Burger G."/>
            <person name="Gray M.W."/>
            <person name="Holland P.W.H."/>
            <person name="King N."/>
            <person name="Lang F.B.F."/>
            <person name="Roger A.J."/>
            <person name="Ruiz-Trillo I."/>
            <person name="Brown M."/>
            <person name="Walker B."/>
            <person name="Young S."/>
            <person name="Zeng Q."/>
            <person name="Gargeya S."/>
            <person name="Fitzgerald M."/>
            <person name="Haas B."/>
            <person name="Abouelleil A."/>
            <person name="Allen A.W."/>
            <person name="Alvarado L."/>
            <person name="Arachchi H.M."/>
            <person name="Berlin A.M."/>
            <person name="Chapman S.B."/>
            <person name="Gainer-Dewar J."/>
            <person name="Goldberg J."/>
            <person name="Griggs A."/>
            <person name="Gujja S."/>
            <person name="Hansen M."/>
            <person name="Howarth C."/>
            <person name="Imamovic A."/>
            <person name="Ireland A."/>
            <person name="Larimer J."/>
            <person name="McCowan C."/>
            <person name="Murphy C."/>
            <person name="Pearson M."/>
            <person name="Poon T.W."/>
            <person name="Priest M."/>
            <person name="Roberts A."/>
            <person name="Saif S."/>
            <person name="Shea T."/>
            <person name="Sisk P."/>
            <person name="Sykes S."/>
            <person name="Wortman J."/>
            <person name="Nusbaum C."/>
            <person name="Birren B."/>
        </authorList>
    </citation>
    <scope>NUCLEOTIDE SEQUENCE [LARGE SCALE GENOMIC DNA]</scope>
    <source>
        <strain evidence="2">ATCC 38817</strain>
    </source>
</reference>
<evidence type="ECO:0000313" key="2">
    <source>
        <dbReference type="EMBL" id="KCV70601.1"/>
    </source>
</evidence>
<feature type="region of interest" description="Disordered" evidence="1">
    <location>
        <begin position="252"/>
        <end position="271"/>
    </location>
</feature>
<dbReference type="GeneID" id="20527684"/>
<gene>
    <name evidence="2" type="ORF">H696_02959</name>
</gene>
<feature type="compositionally biased region" description="Polar residues" evidence="1">
    <location>
        <begin position="541"/>
        <end position="550"/>
    </location>
</feature>
<dbReference type="RefSeq" id="XP_009495117.1">
    <property type="nucleotide sequence ID" value="XM_009496842.1"/>
</dbReference>
<name>A0A058Z930_FONAL</name>
<feature type="region of interest" description="Disordered" evidence="1">
    <location>
        <begin position="601"/>
        <end position="679"/>
    </location>
</feature>
<feature type="region of interest" description="Disordered" evidence="1">
    <location>
        <begin position="93"/>
        <end position="121"/>
    </location>
</feature>
<feature type="compositionally biased region" description="Pro residues" evidence="1">
    <location>
        <begin position="42"/>
        <end position="57"/>
    </location>
</feature>
<feature type="compositionally biased region" description="Low complexity" evidence="1">
    <location>
        <begin position="490"/>
        <end position="508"/>
    </location>
</feature>
<evidence type="ECO:0000256" key="1">
    <source>
        <dbReference type="SAM" id="MobiDB-lite"/>
    </source>
</evidence>
<dbReference type="EMBL" id="KB932204">
    <property type="protein sequence ID" value="KCV70601.1"/>
    <property type="molecule type" value="Genomic_DNA"/>
</dbReference>
<feature type="region of interest" description="Disordered" evidence="1">
    <location>
        <begin position="539"/>
        <end position="583"/>
    </location>
</feature>
<feature type="region of interest" description="Disordered" evidence="1">
    <location>
        <begin position="692"/>
        <end position="711"/>
    </location>
</feature>
<accession>A0A058Z930</accession>
<feature type="compositionally biased region" description="Low complexity" evidence="1">
    <location>
        <begin position="606"/>
        <end position="620"/>
    </location>
</feature>
<dbReference type="AlphaFoldDB" id="A0A058Z930"/>
<dbReference type="Proteomes" id="UP000030693">
    <property type="component" value="Unassembled WGS sequence"/>
</dbReference>
<sequence length="804" mass="85043">MSNLALLLCHQPDHCPRCTPRCAKAAAAAAAAARGASLVPPAGQPPAAPGPPPPPAATPLIKRTLESSSRVPALYIPPLDGERPQAGDLHISGHVPMHRPGSPAPPPVTPAHSPRESEFALENEDPLSKELATERLWHPDPTPERRRFWADQIVTLDGRLVPRRQAGRTDNLTGFDLNDALQHEPHPLPEEPGSLDAFFPSIGYQAPVQPSSPVPSAMSPTVPLSPGAVAIDMGSAPTSPRRTLWQRIAGALSPRGDPAHMPLPQQPAGPAAANAAAAGSAIQEDDWRDPELVIAAARSVSSSASLDPSRDESSTSSVADELRPLISHPRPVEPRPIPPRSSLTDYLFPWQRAGYHHDPLPNFDPDHPADSGQVTVIRRTPMAGGGQVLGPDYWLGVGNAPTAEVLRRRAFADGGALPLPSQQQMHQLMHHRREEVLGQVVPGARRDFRQQLADAVAGRPDPAEVTLPPRPDFDQDDLWTGGPMKPFSLAGAGESAAGGSQVNDRAAAGPGGRPRPRPAWDPDGILHPHQLLSAGFRAGQLGSSSGWSSTELRHRDQQTDGRQPAGPGRRHSFRRAGADDHHDQPLAGAWRRMLNSHLPIDPLGRPLDPGAGALRPAGALSRPEPPLAPDLMMRPSVGGMAPGGSQGVASLAEGPSTGPTERLALGGPLDAGGHAAPRDQGMFSTASGRIFRNGTFNRPPLPGQGGAPEHDLADRRDRAQADLRQYQAARLSGIGAAAASTAPAGEETLWQPAAATSFQQQTSGPMNAGAGRRSNGHRGPIPDRRRRFNDDNFCQSIIFDLGDS</sequence>
<proteinExistence type="predicted"/>
<organism evidence="2">
    <name type="scientific">Fonticula alba</name>
    <name type="common">Slime mold</name>
    <dbReference type="NCBI Taxonomy" id="691883"/>
    <lineage>
        <taxon>Eukaryota</taxon>
        <taxon>Rotosphaerida</taxon>
        <taxon>Fonticulaceae</taxon>
        <taxon>Fonticula</taxon>
    </lineage>
</organism>
<feature type="region of interest" description="Disordered" evidence="1">
    <location>
        <begin position="29"/>
        <end position="60"/>
    </location>
</feature>
<feature type="region of interest" description="Disordered" evidence="1">
    <location>
        <begin position="758"/>
        <end position="788"/>
    </location>
</feature>
<keyword evidence="3" id="KW-1185">Reference proteome</keyword>
<protein>
    <submittedName>
        <fullName evidence="2">Uncharacterized protein</fullName>
    </submittedName>
</protein>
<feature type="region of interest" description="Disordered" evidence="1">
    <location>
        <begin position="299"/>
        <end position="339"/>
    </location>
</feature>
<feature type="region of interest" description="Disordered" evidence="1">
    <location>
        <begin position="455"/>
        <end position="527"/>
    </location>
</feature>
<evidence type="ECO:0000313" key="3">
    <source>
        <dbReference type="Proteomes" id="UP000030693"/>
    </source>
</evidence>